<feature type="transmembrane region" description="Helical" evidence="1">
    <location>
        <begin position="84"/>
        <end position="101"/>
    </location>
</feature>
<dbReference type="AlphaFoldDB" id="A0A016SQH1"/>
<keyword evidence="1" id="KW-1133">Transmembrane helix</keyword>
<evidence type="ECO:0000256" key="1">
    <source>
        <dbReference type="SAM" id="Phobius"/>
    </source>
</evidence>
<proteinExistence type="predicted"/>
<gene>
    <name evidence="2" type="primary">Acey_s0193.g1409</name>
    <name evidence="2" type="ORF">Y032_0193g1409</name>
</gene>
<organism evidence="2 3">
    <name type="scientific">Ancylostoma ceylanicum</name>
    <dbReference type="NCBI Taxonomy" id="53326"/>
    <lineage>
        <taxon>Eukaryota</taxon>
        <taxon>Metazoa</taxon>
        <taxon>Ecdysozoa</taxon>
        <taxon>Nematoda</taxon>
        <taxon>Chromadorea</taxon>
        <taxon>Rhabditida</taxon>
        <taxon>Rhabditina</taxon>
        <taxon>Rhabditomorpha</taxon>
        <taxon>Strongyloidea</taxon>
        <taxon>Ancylostomatidae</taxon>
        <taxon>Ancylostomatinae</taxon>
        <taxon>Ancylostoma</taxon>
    </lineage>
</organism>
<comment type="caution">
    <text evidence="2">The sequence shown here is derived from an EMBL/GenBank/DDBJ whole genome shotgun (WGS) entry which is preliminary data.</text>
</comment>
<evidence type="ECO:0000313" key="3">
    <source>
        <dbReference type="Proteomes" id="UP000024635"/>
    </source>
</evidence>
<reference evidence="3" key="1">
    <citation type="journal article" date="2015" name="Nat. Genet.">
        <title>The genome and transcriptome of the zoonotic hookworm Ancylostoma ceylanicum identify infection-specific gene families.</title>
        <authorList>
            <person name="Schwarz E.M."/>
            <person name="Hu Y."/>
            <person name="Antoshechkin I."/>
            <person name="Miller M.M."/>
            <person name="Sternberg P.W."/>
            <person name="Aroian R.V."/>
        </authorList>
    </citation>
    <scope>NUCLEOTIDE SEQUENCE</scope>
    <source>
        <strain evidence="3">HY135</strain>
    </source>
</reference>
<keyword evidence="3" id="KW-1185">Reference proteome</keyword>
<feature type="transmembrane region" description="Helical" evidence="1">
    <location>
        <begin position="163"/>
        <end position="184"/>
    </location>
</feature>
<sequence length="283" mass="30519">MRCYAAHSCQIAAAYGPQMADRGGAQYSGNSRDARSPMEEFCAKLVAVDLVVPLDSVVDFREDVVDMLVVVVQLSLLADAEFVLIRYIAFILIVVSELFIVPVTLPSVVVEMVVALPIMLVAVAVVLDSTCSSVVGFRVVVVVDIVSMVLVKPPLELVRVASVVGFISVDAAVMISTVVGAVVITSVDEAMVALVDKVLLVEYLQEGVVDRDVDEVDDPRVDLDEMPDFWVDVVDMLVVVKLSLILVAVDLVVKSILVVQEGVVNRVVDGVHEPEFTSPLTPR</sequence>
<name>A0A016SQH1_9BILA</name>
<feature type="transmembrane region" description="Helical" evidence="1">
    <location>
        <begin position="108"/>
        <end position="127"/>
    </location>
</feature>
<keyword evidence="1" id="KW-0472">Membrane</keyword>
<dbReference type="EMBL" id="JARK01001529">
    <property type="protein sequence ID" value="EYB92529.1"/>
    <property type="molecule type" value="Genomic_DNA"/>
</dbReference>
<dbReference type="Proteomes" id="UP000024635">
    <property type="component" value="Unassembled WGS sequence"/>
</dbReference>
<evidence type="ECO:0000313" key="2">
    <source>
        <dbReference type="EMBL" id="EYB92529.1"/>
    </source>
</evidence>
<accession>A0A016SQH1</accession>
<keyword evidence="1" id="KW-0812">Transmembrane</keyword>
<feature type="transmembrane region" description="Helical" evidence="1">
    <location>
        <begin position="133"/>
        <end position="151"/>
    </location>
</feature>
<protein>
    <submittedName>
        <fullName evidence="2">Uncharacterized protein</fullName>
    </submittedName>
</protein>